<keyword evidence="3" id="KW-0540">Nuclease</keyword>
<dbReference type="RefSeq" id="WP_284641829.1">
    <property type="nucleotide sequence ID" value="NZ_JASNVU010000004.1"/>
</dbReference>
<accession>A0AAP4BWS5</accession>
<dbReference type="GO" id="GO:0003676">
    <property type="term" value="F:nucleic acid binding"/>
    <property type="evidence" value="ECO:0007669"/>
    <property type="project" value="InterPro"/>
</dbReference>
<dbReference type="InterPro" id="IPR003615">
    <property type="entry name" value="HNH_nuc"/>
</dbReference>
<evidence type="ECO:0000313" key="4">
    <source>
        <dbReference type="Proteomes" id="UP001230317"/>
    </source>
</evidence>
<feature type="compositionally biased region" description="Low complexity" evidence="1">
    <location>
        <begin position="214"/>
        <end position="267"/>
    </location>
</feature>
<dbReference type="EMBL" id="JASNVU010000004">
    <property type="protein sequence ID" value="MDK4334556.1"/>
    <property type="molecule type" value="Genomic_DNA"/>
</dbReference>
<evidence type="ECO:0000259" key="2">
    <source>
        <dbReference type="SMART" id="SM00507"/>
    </source>
</evidence>
<feature type="compositionally biased region" description="Pro residues" evidence="1">
    <location>
        <begin position="203"/>
        <end position="213"/>
    </location>
</feature>
<gene>
    <name evidence="3" type="ORF">QPX58_03895</name>
</gene>
<dbReference type="Pfam" id="PF01844">
    <property type="entry name" value="HNH"/>
    <property type="match status" value="1"/>
</dbReference>
<evidence type="ECO:0000256" key="1">
    <source>
        <dbReference type="SAM" id="MobiDB-lite"/>
    </source>
</evidence>
<feature type="domain" description="HNH nuclease" evidence="2">
    <location>
        <begin position="329"/>
        <end position="382"/>
    </location>
</feature>
<name>A0AAP4BWS5_9CORY</name>
<dbReference type="Proteomes" id="UP001230317">
    <property type="component" value="Unassembled WGS sequence"/>
</dbReference>
<dbReference type="SMART" id="SM00507">
    <property type="entry name" value="HNHc"/>
    <property type="match status" value="1"/>
</dbReference>
<dbReference type="AlphaFoldDB" id="A0AAP4BWS5"/>
<keyword evidence="3" id="KW-0255">Endonuclease</keyword>
<dbReference type="GO" id="GO:0008270">
    <property type="term" value="F:zinc ion binding"/>
    <property type="evidence" value="ECO:0007669"/>
    <property type="project" value="InterPro"/>
</dbReference>
<proteinExistence type="predicted"/>
<dbReference type="Gene3D" id="1.10.30.50">
    <property type="match status" value="1"/>
</dbReference>
<dbReference type="InterPro" id="IPR002711">
    <property type="entry name" value="HNH"/>
</dbReference>
<dbReference type="GO" id="GO:0004519">
    <property type="term" value="F:endonuclease activity"/>
    <property type="evidence" value="ECO:0007669"/>
    <property type="project" value="UniProtKB-KW"/>
</dbReference>
<feature type="region of interest" description="Disordered" evidence="1">
    <location>
        <begin position="197"/>
        <end position="282"/>
    </location>
</feature>
<comment type="caution">
    <text evidence="3">The sequence shown here is derived from an EMBL/GenBank/DDBJ whole genome shotgun (WGS) entry which is preliminary data.</text>
</comment>
<dbReference type="CDD" id="cd00085">
    <property type="entry name" value="HNHc"/>
    <property type="match status" value="1"/>
</dbReference>
<protein>
    <submittedName>
        <fullName evidence="3">HNH endonuclease signature motif containing protein</fullName>
    </submittedName>
</protein>
<sequence length="414" mass="43763">MNALQTFLKGLAPGMDIIADCHGLSLRALLAAGCPDTTATRLLTLANTYFGTTAFRRQQRESIAASRANGHSLTALLTIERHAAKLKKKRDAWALRRELCGMKGKVSDIDKRGRARVKELKGPVKRQPGVKIYRRADGPWTMSITGPSADIADMHAAIDKDSPLASVQNIFHGEAAARPSVTTNVVLRLDELDRIVDFGSGPKPAPGPKPGPGAKPASSSNPQPGSSSNARAGSSAGTNSKPSADSASGSPAGSSSDVSADSGPGADQGADSTHGSDSDGDIVVQLTNGATMTGAELVRRAFTEHGYVTLIHPVEGPVNLYRTSRFASAKQRLMAAAENPVCPWPECRYPADECQVHHLNAWKNGGETNSRNLTIACPYHNGVNDDDPNAPPLRGHLARVNGTIRWLPPWANNG</sequence>
<organism evidence="3 4">
    <name type="scientific">Corynebacterium accolens</name>
    <dbReference type="NCBI Taxonomy" id="38284"/>
    <lineage>
        <taxon>Bacteria</taxon>
        <taxon>Bacillati</taxon>
        <taxon>Actinomycetota</taxon>
        <taxon>Actinomycetes</taxon>
        <taxon>Mycobacteriales</taxon>
        <taxon>Corynebacteriaceae</taxon>
        <taxon>Corynebacterium</taxon>
    </lineage>
</organism>
<evidence type="ECO:0000313" key="3">
    <source>
        <dbReference type="EMBL" id="MDK4334556.1"/>
    </source>
</evidence>
<keyword evidence="3" id="KW-0378">Hydrolase</keyword>
<reference evidence="3" key="1">
    <citation type="submission" date="2023-05" db="EMBL/GenBank/DDBJ databases">
        <title>Metabolic capabilities are highly conserved among human nasal-associated Corynebacterium species in pangenomic analyses.</title>
        <authorList>
            <person name="Tran T.H."/>
            <person name="Roberts A.Q."/>
            <person name="Escapa I.F."/>
            <person name="Gao W."/>
            <person name="Conlan S."/>
            <person name="Kong H."/>
            <person name="Segre J.A."/>
            <person name="Kelly M.S."/>
            <person name="Lemon K.P."/>
        </authorList>
    </citation>
    <scope>NUCLEOTIDE SEQUENCE</scope>
    <source>
        <strain evidence="3">KPL2618</strain>
    </source>
</reference>